<dbReference type="EMBL" id="JARBHB010000001">
    <property type="protein sequence ID" value="KAJ8897651.1"/>
    <property type="molecule type" value="Genomic_DNA"/>
</dbReference>
<feature type="region of interest" description="Disordered" evidence="1">
    <location>
        <begin position="450"/>
        <end position="472"/>
    </location>
</feature>
<organism evidence="2 3">
    <name type="scientific">Dryococelus australis</name>
    <dbReference type="NCBI Taxonomy" id="614101"/>
    <lineage>
        <taxon>Eukaryota</taxon>
        <taxon>Metazoa</taxon>
        <taxon>Ecdysozoa</taxon>
        <taxon>Arthropoda</taxon>
        <taxon>Hexapoda</taxon>
        <taxon>Insecta</taxon>
        <taxon>Pterygota</taxon>
        <taxon>Neoptera</taxon>
        <taxon>Polyneoptera</taxon>
        <taxon>Phasmatodea</taxon>
        <taxon>Verophasmatodea</taxon>
        <taxon>Anareolatae</taxon>
        <taxon>Phasmatidae</taxon>
        <taxon>Eurycanthinae</taxon>
        <taxon>Dryococelus</taxon>
    </lineage>
</organism>
<sequence>MNKYGARTQPTSKQLQLLTKVRASVFNKENSDCYSTLMVMSQVGPSTDLCMLGDNSDTAQFSNAYERFKRKDVKQAAKSTVSHRLSENGLGFVFVKFAGNCVYSAKVAVAERKSTPNLLLTKTCTGDLGPRSFGTVYSDDAAGRRVLSGIFRFLLTRLLIPALLHTRVTSPSSAHKTTIRDVTLVTRFRGLHEDDQVARRRMKFAVATHGSYLLVPISHVAHFLRGPPACIVFSLFSLAEKCGRYKGYTGTSYKRVIAATRKALNWRAISGPTLDARLIVSLKNVYFKRHVISSLHTYLLCGQTEGMRSAYSLGGGKTAKPARGAAAGQVGHGTRTRVACQKGGRRTSVIGVPANEDVQLPVRVASCPLVPGRVATLGDLSPFGLLQGKICDQNLRKCDYRNLGEQCRYEHASCGITCADSAGEWACLHSVTRLAECVVITAIYVSEGRRGSPTFSLRDRRRETGVRSRKNKDRVNNRNHVLERESVNVHYTAHCNLRVIRSIVPLLLASSKSSIAVKWQSAFAQQAALLVIRKEKKNTKISLKVMVLKLSKPKDNVQQQVNPIMNLRSRCCAFEKATISPAAHEPTVTVHVNISLLVNRILKKMNKCSGKTDVGDIHDNSGSATNEGNFSAIIKYRGTVGSDLRSMLGGCGTDTKQHTSNVEQVAVCVRYVNSSCEIKEDLKGQELAVSILNGLIQCGIDCEHLIGQVYDCTGNRQFQKESLYLKATDAMESVANSFGVEESVKRIPDFQKSRITIDWLFLSLIPVSHKQVFDGFMSLLESGTTENERTMLWETMLAKGNMTCKTAIEALKNFDYEVFPNIFFQGFSNYVRSASFDIHRGDIPFFAEKDKNIYRKSRRDSNIDARPSKRFEPFYKLYVKYVANRYATDFEDARCSQSALESMILWWFAVVFPQREYESDSMAPRSGTSKGDLRDRTLYVKLQQFRVGGASHCEIILTSIDSLHKGQVHFSFPLPPWRYCVTGYPNPTPLHPPPFSSTIWCPSLSEPFPADLYSTYSKDEVDRSRWLRTTNLRVPTLNCFSANTSSGNVIVWILGVCLPANHGHSVSELSNSDWSSQARYSCSGDVPWEEIVICRATPRRSAPSAAGAREKTSDAAMLVDERAAGTTSSAASVLVRLRLTDGRRLRVALFHRNYKLFTGLELGPVSQDSGAPYLPVMSPRLRCVRVAVARHYGRHSAVSQTLSHIPLWTISSGPGGLNLEMVRVQLVYETSRTVRNVYETIVVSSNPWNSHTFSVSRGVPGNEKLAQGKLTADWTAKDACRLWEEVSVKLKKAFSTSGRVADKPVNILFRSFLAGCEQESELCFALLVQNNKKPATKRFHIAAKISSRKYFTARSWEWMKVIEVSMDQRRNERAGETESSDTIPTCEDPGANRSISEAPKISSINAECIQTLSVPVTFVTKVTEMLTRQTNEKGVVSPQMGVTFFNCKLCLTSGEKYCQLKVATSMDLAFISWLGPAGTSGGNVQKKVTDSICAVSVSEQCYPYTNVILLRSSVMTIVPRSYDARLGDNRQLSSRTIDYVYKNICVERLWVKRCREPKIYIKASERVNVDVFEQKKRPCPQHNRTQFFFFFYVPLTPIVDGVYESRTQMWSGCVVWYPHFKCCVSRVDVGYIVSTCYFNWYPFVPSTINEYTAEVSDTFASVLRLLFHCSLDREQPLPILGSTREVLSTDGAGGRMAAPWEDVEVLAGHNEDIEEGDCLGGSGGATCPRHIPAPASCAASLSPHFLLTRFLPTEGLVYGVEADTRR</sequence>
<feature type="compositionally biased region" description="Basic and acidic residues" evidence="1">
    <location>
        <begin position="457"/>
        <end position="466"/>
    </location>
</feature>
<gene>
    <name evidence="2" type="ORF">PR048_003000</name>
</gene>
<evidence type="ECO:0000313" key="3">
    <source>
        <dbReference type="Proteomes" id="UP001159363"/>
    </source>
</evidence>
<evidence type="ECO:0000313" key="2">
    <source>
        <dbReference type="EMBL" id="KAJ8897651.1"/>
    </source>
</evidence>
<reference evidence="2 3" key="1">
    <citation type="submission" date="2023-02" db="EMBL/GenBank/DDBJ databases">
        <title>LHISI_Scaffold_Assembly.</title>
        <authorList>
            <person name="Stuart O.P."/>
            <person name="Cleave R."/>
            <person name="Magrath M.J.L."/>
            <person name="Mikheyev A.S."/>
        </authorList>
    </citation>
    <scope>NUCLEOTIDE SEQUENCE [LARGE SCALE GENOMIC DNA]</scope>
    <source>
        <strain evidence="2">Daus_M_001</strain>
        <tissue evidence="2">Leg muscle</tissue>
    </source>
</reference>
<comment type="caution">
    <text evidence="2">The sequence shown here is derived from an EMBL/GenBank/DDBJ whole genome shotgun (WGS) entry which is preliminary data.</text>
</comment>
<name>A0ABQ9IMU7_9NEOP</name>
<dbReference type="Proteomes" id="UP001159363">
    <property type="component" value="Chromosome 1"/>
</dbReference>
<proteinExistence type="predicted"/>
<accession>A0ABQ9IMU7</accession>
<feature type="region of interest" description="Disordered" evidence="1">
    <location>
        <begin position="1369"/>
        <end position="1391"/>
    </location>
</feature>
<protein>
    <submittedName>
        <fullName evidence="2">Uncharacterized protein</fullName>
    </submittedName>
</protein>
<keyword evidence="3" id="KW-1185">Reference proteome</keyword>
<evidence type="ECO:0000256" key="1">
    <source>
        <dbReference type="SAM" id="MobiDB-lite"/>
    </source>
</evidence>